<gene>
    <name evidence="2" type="primary">LOC101650042</name>
</gene>
<evidence type="ECO:0000313" key="1">
    <source>
        <dbReference type="Proteomes" id="UP000694863"/>
    </source>
</evidence>
<evidence type="ECO:0000313" key="2">
    <source>
        <dbReference type="RefSeq" id="XP_045142184.1"/>
    </source>
</evidence>
<name>A0AC55CPV4_ECHTE</name>
<sequence>MKHATAVRGSAVIAGEVTMLRSKADVKFDTGDKEESGCLSANLARGLSRVLAPSDGNAEGALGSGWLATDRRERGRGLYNIHLCGLTAPTVKQVSGFASCQLSQPSPGPEAPFSPSLAAPTGHHADSGTLALAPQVVVRQEVGLPEPAPQQLLGPRGSGLTKGVLPPTLITDSTGTHLVLTMTNTNTDNPGLPSASPQQSLSPPGSPAPGRPAQMDLEPPLQPLFGPPVSLLKKEPDYEEAVSQQPKPQENGYSSQQMDDLFDILIQSGEIPADFKDPAALLPEEKPTVPTPPCTELPSAVYPLSGSPALPGRLEDFLESSTGLLLLTGGHEGPEPISLIDDLHSQMPSISAILDYPPSPMDTAELNFVPEPSGPVGLELTDGPLDGMDWLELSGGQVLSLAPLSTTAPSLFSTDFLDGHDLQLHWDSCL</sequence>
<protein>
    <submittedName>
        <fullName evidence="2">Myocardin-related transcription factor A-like</fullName>
    </submittedName>
</protein>
<dbReference type="Proteomes" id="UP000694863">
    <property type="component" value="Unplaced"/>
</dbReference>
<organism evidence="1 2">
    <name type="scientific">Echinops telfairi</name>
    <name type="common">Lesser hedgehog tenrec</name>
    <dbReference type="NCBI Taxonomy" id="9371"/>
    <lineage>
        <taxon>Eukaryota</taxon>
        <taxon>Metazoa</taxon>
        <taxon>Chordata</taxon>
        <taxon>Craniata</taxon>
        <taxon>Vertebrata</taxon>
        <taxon>Euteleostomi</taxon>
        <taxon>Mammalia</taxon>
        <taxon>Eutheria</taxon>
        <taxon>Afrotheria</taxon>
        <taxon>Tenrecidae</taxon>
        <taxon>Tenrecinae</taxon>
        <taxon>Echinops</taxon>
    </lineage>
</organism>
<proteinExistence type="predicted"/>
<dbReference type="RefSeq" id="XP_045142184.1">
    <property type="nucleotide sequence ID" value="XM_045286249.1"/>
</dbReference>
<accession>A0AC55CPV4</accession>
<reference evidence="2" key="1">
    <citation type="submission" date="2025-08" db="UniProtKB">
        <authorList>
            <consortium name="RefSeq"/>
        </authorList>
    </citation>
    <scope>IDENTIFICATION</scope>
</reference>
<keyword evidence="1" id="KW-1185">Reference proteome</keyword>